<accession>A0AAU9EAS4</accession>
<dbReference type="PANTHER" id="PTHR33221">
    <property type="entry name" value="WINGED HELIX-TURN-HELIX TRANSCRIPTIONAL REGULATOR, RRF2 FAMILY"/>
    <property type="match status" value="1"/>
</dbReference>
<dbReference type="NCBIfam" id="TIGR00738">
    <property type="entry name" value="rrf2_super"/>
    <property type="match status" value="1"/>
</dbReference>
<dbReference type="Proteomes" id="UP001366166">
    <property type="component" value="Chromosome"/>
</dbReference>
<dbReference type="GO" id="GO:0005829">
    <property type="term" value="C:cytosol"/>
    <property type="evidence" value="ECO:0007669"/>
    <property type="project" value="TreeGrafter"/>
</dbReference>
<name>A0AAU9EAS4_9BACT</name>
<dbReference type="InterPro" id="IPR000944">
    <property type="entry name" value="Tscrpt_reg_Rrf2"/>
</dbReference>
<dbReference type="Gene3D" id="1.10.10.10">
    <property type="entry name" value="Winged helix-like DNA-binding domain superfamily/Winged helix DNA-binding domain"/>
    <property type="match status" value="1"/>
</dbReference>
<dbReference type="AlphaFoldDB" id="A0AAU9EAS4"/>
<evidence type="ECO:0000313" key="2">
    <source>
        <dbReference type="Proteomes" id="UP001366166"/>
    </source>
</evidence>
<dbReference type="Pfam" id="PF02082">
    <property type="entry name" value="Rrf2"/>
    <property type="match status" value="1"/>
</dbReference>
<dbReference type="InterPro" id="IPR036390">
    <property type="entry name" value="WH_DNA-bd_sf"/>
</dbReference>
<sequence>MQHLLKISEAASLALHTMGLLASRPGDRVSTRELAARLKVSEAHLAKVMQRLGRAGLVRSQRGPKGGFSLQRNPDDITLLEVYEATEGTLREQRCLLGNPICNGNCILGGLLENVGAEVREYFSTTRLSDLSDSFTQEAVNA</sequence>
<dbReference type="RefSeq" id="WP_338605707.1">
    <property type="nucleotide sequence ID" value="NZ_AP028679.1"/>
</dbReference>
<gene>
    <name evidence="1" type="ORF">FAK_10460</name>
</gene>
<dbReference type="PANTHER" id="PTHR33221:SF13">
    <property type="entry name" value="TRANSCRIPTIONAL REGULATOR-RELATED"/>
    <property type="match status" value="1"/>
</dbReference>
<dbReference type="GO" id="GO:0003700">
    <property type="term" value="F:DNA-binding transcription factor activity"/>
    <property type="evidence" value="ECO:0007669"/>
    <property type="project" value="TreeGrafter"/>
</dbReference>
<protein>
    <submittedName>
        <fullName evidence="1">AsnC family transcriptional regulator</fullName>
    </submittedName>
</protein>
<dbReference type="KEGG" id="dmp:FAK_10460"/>
<organism evidence="1 2">
    <name type="scientific">Desulfoferula mesophila</name>
    <dbReference type="NCBI Taxonomy" id="3058419"/>
    <lineage>
        <taxon>Bacteria</taxon>
        <taxon>Pseudomonadati</taxon>
        <taxon>Thermodesulfobacteriota</taxon>
        <taxon>Desulfarculia</taxon>
        <taxon>Desulfarculales</taxon>
        <taxon>Desulfarculaceae</taxon>
        <taxon>Desulfoferula</taxon>
    </lineage>
</organism>
<keyword evidence="2" id="KW-1185">Reference proteome</keyword>
<dbReference type="PROSITE" id="PS01332">
    <property type="entry name" value="HTH_RRF2_1"/>
    <property type="match status" value="1"/>
</dbReference>
<dbReference type="InterPro" id="IPR036388">
    <property type="entry name" value="WH-like_DNA-bd_sf"/>
</dbReference>
<proteinExistence type="predicted"/>
<reference evidence="2" key="1">
    <citation type="journal article" date="2023" name="Arch. Microbiol.">
        <title>Desulfoferula mesophilus gen. nov. sp. nov., a mesophilic sulfate-reducing bacterium isolated from a brackish lake sediment.</title>
        <authorList>
            <person name="Watanabe T."/>
            <person name="Yabe T."/>
            <person name="Tsuji J.M."/>
            <person name="Fukui M."/>
        </authorList>
    </citation>
    <scope>NUCLEOTIDE SEQUENCE [LARGE SCALE GENOMIC DNA]</scope>
    <source>
        <strain evidence="2">12FAK</strain>
    </source>
</reference>
<dbReference type="SUPFAM" id="SSF46785">
    <property type="entry name" value="Winged helix' DNA-binding domain"/>
    <property type="match status" value="1"/>
</dbReference>
<dbReference type="InterPro" id="IPR030489">
    <property type="entry name" value="TR_Rrf2-type_CS"/>
</dbReference>
<evidence type="ECO:0000313" key="1">
    <source>
        <dbReference type="EMBL" id="BEQ13980.1"/>
    </source>
</evidence>
<dbReference type="EMBL" id="AP028679">
    <property type="protein sequence ID" value="BEQ13980.1"/>
    <property type="molecule type" value="Genomic_DNA"/>
</dbReference>